<dbReference type="Proteomes" id="UP000290283">
    <property type="component" value="Unassembled WGS sequence"/>
</dbReference>
<organism evidence="1 2">
    <name type="scientific">Flavobacterium amnicola</name>
    <dbReference type="NCBI Taxonomy" id="2506422"/>
    <lineage>
        <taxon>Bacteria</taxon>
        <taxon>Pseudomonadati</taxon>
        <taxon>Bacteroidota</taxon>
        <taxon>Flavobacteriia</taxon>
        <taxon>Flavobacteriales</taxon>
        <taxon>Flavobacteriaceae</taxon>
        <taxon>Flavobacterium</taxon>
    </lineage>
</organism>
<proteinExistence type="predicted"/>
<gene>
    <name evidence="1" type="ORF">EQG63_01620</name>
</gene>
<name>A0A4Q1K500_9FLAO</name>
<dbReference type="OrthoDB" id="1114031at2"/>
<evidence type="ECO:0000313" key="1">
    <source>
        <dbReference type="EMBL" id="RXR20657.1"/>
    </source>
</evidence>
<evidence type="ECO:0008006" key="3">
    <source>
        <dbReference type="Google" id="ProtNLM"/>
    </source>
</evidence>
<protein>
    <recommendedName>
        <fullName evidence="3">Lipoprotein</fullName>
    </recommendedName>
</protein>
<keyword evidence="2" id="KW-1185">Reference proteome</keyword>
<sequence>MKNKILALIAIATVAFTSCSKDENTSKPITEADILAENKIDAAIEDISALVENQYLTQEAAAKRQVAPASFLPPCAVVTVNRTLTSYTRTVDFGTAGCDIGNGTIMRGKIIMHFSADFDTLTSVISYTFDDFYHNNNHIVGNKTMTRTRENANGNPEKRFEVDMHITFANGSEYDREGIRVNEFTAGYDTWTLSDNVHVITGHSTTTFPDGSVDSSVITTPIRRDFSCRYTAEGVIEFHRNSDVAILDYGNGNCDNIADLTINGTTRQIRLFF</sequence>
<comment type="caution">
    <text evidence="1">The sequence shown here is derived from an EMBL/GenBank/DDBJ whole genome shotgun (WGS) entry which is preliminary data.</text>
</comment>
<accession>A0A4Q1K500</accession>
<dbReference type="AlphaFoldDB" id="A0A4Q1K500"/>
<evidence type="ECO:0000313" key="2">
    <source>
        <dbReference type="Proteomes" id="UP000290283"/>
    </source>
</evidence>
<dbReference type="RefSeq" id="WP_129433750.1">
    <property type="nucleotide sequence ID" value="NZ_SBKO01000001.1"/>
</dbReference>
<dbReference type="PROSITE" id="PS51257">
    <property type="entry name" value="PROKAR_LIPOPROTEIN"/>
    <property type="match status" value="1"/>
</dbReference>
<reference evidence="2" key="1">
    <citation type="submission" date="2019-01" db="EMBL/GenBank/DDBJ databases">
        <title>Cytophagaceae bacterium strain CAR-16.</title>
        <authorList>
            <person name="Chen W.-M."/>
        </authorList>
    </citation>
    <scope>NUCLEOTIDE SEQUENCE [LARGE SCALE GENOMIC DNA]</scope>
    <source>
        <strain evidence="2">LLJ-11</strain>
    </source>
</reference>
<dbReference type="EMBL" id="SBKO01000001">
    <property type="protein sequence ID" value="RXR20657.1"/>
    <property type="molecule type" value="Genomic_DNA"/>
</dbReference>